<dbReference type="PANTHER" id="PTHR31158">
    <property type="entry name" value="DUAL OXIDASE 2"/>
    <property type="match status" value="1"/>
</dbReference>
<dbReference type="InterPro" id="IPR018469">
    <property type="entry name" value="Dual_oxidase_maturation_fac"/>
</dbReference>
<organism evidence="8 9">
    <name type="scientific">Cherax quadricarinatus</name>
    <name type="common">Australian red claw crayfish</name>
    <dbReference type="NCBI Taxonomy" id="27406"/>
    <lineage>
        <taxon>Eukaryota</taxon>
        <taxon>Metazoa</taxon>
        <taxon>Ecdysozoa</taxon>
        <taxon>Arthropoda</taxon>
        <taxon>Crustacea</taxon>
        <taxon>Multicrustacea</taxon>
        <taxon>Malacostraca</taxon>
        <taxon>Eumalacostraca</taxon>
        <taxon>Eucarida</taxon>
        <taxon>Decapoda</taxon>
        <taxon>Pleocyemata</taxon>
        <taxon>Astacidea</taxon>
        <taxon>Parastacoidea</taxon>
        <taxon>Parastacidae</taxon>
        <taxon>Cherax</taxon>
    </lineage>
</organism>
<feature type="non-terminal residue" evidence="8">
    <location>
        <position position="99"/>
    </location>
</feature>
<keyword evidence="4 7" id="KW-1133">Transmembrane helix</keyword>
<comment type="similarity">
    <text evidence="2">Belongs to the DUOXA family.</text>
</comment>
<proteinExistence type="inferred from homology"/>
<comment type="caution">
    <text evidence="8">The sequence shown here is derived from an EMBL/GenBank/DDBJ whole genome shotgun (WGS) entry which is preliminary data.</text>
</comment>
<dbReference type="Proteomes" id="UP001445076">
    <property type="component" value="Unassembled WGS sequence"/>
</dbReference>
<dbReference type="GO" id="GO:0005789">
    <property type="term" value="C:endoplasmic reticulum membrane"/>
    <property type="evidence" value="ECO:0007669"/>
    <property type="project" value="InterPro"/>
</dbReference>
<dbReference type="Pfam" id="PF10204">
    <property type="entry name" value="DuoxA"/>
    <property type="match status" value="1"/>
</dbReference>
<evidence type="ECO:0000256" key="1">
    <source>
        <dbReference type="ARBA" id="ARBA00004141"/>
    </source>
</evidence>
<accession>A0AAW0XKJ5</accession>
<evidence type="ECO:0000256" key="5">
    <source>
        <dbReference type="ARBA" id="ARBA00023136"/>
    </source>
</evidence>
<keyword evidence="3 7" id="KW-0812">Transmembrane</keyword>
<dbReference type="EMBL" id="JARKIK010000033">
    <property type="protein sequence ID" value="KAK8740281.1"/>
    <property type="molecule type" value="Genomic_DNA"/>
</dbReference>
<gene>
    <name evidence="8" type="ORF">OTU49_002816</name>
</gene>
<evidence type="ECO:0000313" key="8">
    <source>
        <dbReference type="EMBL" id="KAK8740281.1"/>
    </source>
</evidence>
<keyword evidence="9" id="KW-1185">Reference proteome</keyword>
<sequence>HGDLHGEVINYNERFSWEWAQGRAGFGPFAGAIQRNFRAAQHRGTPLPILWVAEYFTFDGEGIRFGRYYRTSGWYSHICIWTAFPLWILTVILFKLTIS</sequence>
<evidence type="ECO:0000256" key="2">
    <source>
        <dbReference type="ARBA" id="ARBA00009816"/>
    </source>
</evidence>
<evidence type="ECO:0000256" key="4">
    <source>
        <dbReference type="ARBA" id="ARBA00022989"/>
    </source>
</evidence>
<protein>
    <submittedName>
        <fullName evidence="8">Uncharacterized protein</fullName>
    </submittedName>
</protein>
<dbReference type="AlphaFoldDB" id="A0AAW0XKJ5"/>
<evidence type="ECO:0000313" key="9">
    <source>
        <dbReference type="Proteomes" id="UP001445076"/>
    </source>
</evidence>
<evidence type="ECO:0000256" key="3">
    <source>
        <dbReference type="ARBA" id="ARBA00022692"/>
    </source>
</evidence>
<comment type="subcellular location">
    <subcellularLocation>
        <location evidence="1">Membrane</location>
        <topology evidence="1">Multi-pass membrane protein</topology>
    </subcellularLocation>
</comment>
<evidence type="ECO:0000256" key="6">
    <source>
        <dbReference type="ARBA" id="ARBA00023180"/>
    </source>
</evidence>
<keyword evidence="5 7" id="KW-0472">Membrane</keyword>
<feature type="non-terminal residue" evidence="8">
    <location>
        <position position="1"/>
    </location>
</feature>
<reference evidence="8 9" key="1">
    <citation type="journal article" date="2024" name="BMC Genomics">
        <title>Genome assembly of redclaw crayfish (Cherax quadricarinatus) provides insights into its immune adaptation and hypoxia tolerance.</title>
        <authorList>
            <person name="Liu Z."/>
            <person name="Zheng J."/>
            <person name="Li H."/>
            <person name="Fang K."/>
            <person name="Wang S."/>
            <person name="He J."/>
            <person name="Zhou D."/>
            <person name="Weng S."/>
            <person name="Chi M."/>
            <person name="Gu Z."/>
            <person name="He J."/>
            <person name="Li F."/>
            <person name="Wang M."/>
        </authorList>
    </citation>
    <scope>NUCLEOTIDE SEQUENCE [LARGE SCALE GENOMIC DNA]</scope>
    <source>
        <strain evidence="8">ZL_2023a</strain>
    </source>
</reference>
<dbReference type="PANTHER" id="PTHR31158:SF1">
    <property type="entry name" value="DOXA1 FACTOR-RELATED"/>
    <property type="match status" value="1"/>
</dbReference>
<keyword evidence="6" id="KW-0325">Glycoprotein</keyword>
<dbReference type="GO" id="GO:0015031">
    <property type="term" value="P:protein transport"/>
    <property type="evidence" value="ECO:0007669"/>
    <property type="project" value="InterPro"/>
</dbReference>
<feature type="transmembrane region" description="Helical" evidence="7">
    <location>
        <begin position="74"/>
        <end position="94"/>
    </location>
</feature>
<evidence type="ECO:0000256" key="7">
    <source>
        <dbReference type="SAM" id="Phobius"/>
    </source>
</evidence>
<name>A0AAW0XKJ5_CHEQU</name>